<keyword evidence="1" id="KW-0472">Membrane</keyword>
<dbReference type="RefSeq" id="XP_027614519.1">
    <property type="nucleotide sequence ID" value="XM_027758718.1"/>
</dbReference>
<keyword evidence="1" id="KW-0812">Transmembrane</keyword>
<dbReference type="AlphaFoldDB" id="A0A401GN14"/>
<sequence length="263" mass="29083">MKSCDERVLLLRDASLLVTVPTDNGLCVALKNFDDIRQNMTISLYDQEQTDQDLLSYFDKSASAVRQSFKHFEQEYARPALNYFLEFSRSRPILATFLGVFSTFSVLPVLSFLGFSLFVFASCIFFSLAGALFVATTIVLLSGLLLVGTLTILFFLSLFLTACAMGIYLSLRFAVLINKDGPRTGVPEWYQETKKSLLASQPGEDADASGHQPNEYMVRSDSETLIFDSFPTAPMAQAEADKPGAEVPEGDLGKDMVVVVKEE</sequence>
<feature type="transmembrane region" description="Helical" evidence="1">
    <location>
        <begin position="93"/>
        <end position="118"/>
    </location>
</feature>
<dbReference type="GeneID" id="38780523"/>
<dbReference type="Pfam" id="PF16015">
    <property type="entry name" value="Promethin"/>
    <property type="match status" value="1"/>
</dbReference>
<comment type="caution">
    <text evidence="2">The sequence shown here is derived from an EMBL/GenBank/DDBJ whole genome shotgun (WGS) entry which is preliminary data.</text>
</comment>
<keyword evidence="3" id="KW-1185">Reference proteome</keyword>
<evidence type="ECO:0000313" key="3">
    <source>
        <dbReference type="Proteomes" id="UP000287166"/>
    </source>
</evidence>
<evidence type="ECO:0000313" key="2">
    <source>
        <dbReference type="EMBL" id="GBE83606.1"/>
    </source>
</evidence>
<name>A0A401GN14_9APHY</name>
<keyword evidence="1" id="KW-1133">Transmembrane helix</keyword>
<dbReference type="Proteomes" id="UP000287166">
    <property type="component" value="Unassembled WGS sequence"/>
</dbReference>
<organism evidence="2 3">
    <name type="scientific">Sparassis crispa</name>
    <dbReference type="NCBI Taxonomy" id="139825"/>
    <lineage>
        <taxon>Eukaryota</taxon>
        <taxon>Fungi</taxon>
        <taxon>Dikarya</taxon>
        <taxon>Basidiomycota</taxon>
        <taxon>Agaricomycotina</taxon>
        <taxon>Agaricomycetes</taxon>
        <taxon>Polyporales</taxon>
        <taxon>Sparassidaceae</taxon>
        <taxon>Sparassis</taxon>
    </lineage>
</organism>
<feature type="transmembrane region" description="Helical" evidence="1">
    <location>
        <begin position="152"/>
        <end position="171"/>
    </location>
</feature>
<dbReference type="EMBL" id="BFAD01000005">
    <property type="protein sequence ID" value="GBE83606.1"/>
    <property type="molecule type" value="Genomic_DNA"/>
</dbReference>
<feature type="transmembrane region" description="Helical" evidence="1">
    <location>
        <begin position="125"/>
        <end position="146"/>
    </location>
</feature>
<dbReference type="OrthoDB" id="3159957at2759"/>
<accession>A0A401GN14</accession>
<dbReference type="InParanoid" id="A0A401GN14"/>
<gene>
    <name evidence="2" type="ORF">SCP_0506610</name>
</gene>
<dbReference type="STRING" id="139825.A0A401GN14"/>
<reference evidence="2 3" key="1">
    <citation type="journal article" date="2018" name="Sci. Rep.">
        <title>Genome sequence of the cauliflower mushroom Sparassis crispa (Hanabiratake) and its association with beneficial usage.</title>
        <authorList>
            <person name="Kiyama R."/>
            <person name="Furutani Y."/>
            <person name="Kawaguchi K."/>
            <person name="Nakanishi T."/>
        </authorList>
    </citation>
    <scope>NUCLEOTIDE SEQUENCE [LARGE SCALE GENOMIC DNA]</scope>
</reference>
<protein>
    <submittedName>
        <fullName evidence="2">Uncharacterized protein</fullName>
    </submittedName>
</protein>
<proteinExistence type="predicted"/>
<evidence type="ECO:0000256" key="1">
    <source>
        <dbReference type="SAM" id="Phobius"/>
    </source>
</evidence>